<dbReference type="InterPro" id="IPR036439">
    <property type="entry name" value="Dockerin_dom_sf"/>
</dbReference>
<dbReference type="PROSITE" id="PS51318">
    <property type="entry name" value="TAT"/>
    <property type="match status" value="1"/>
</dbReference>
<dbReference type="GO" id="GO:0000272">
    <property type="term" value="P:polysaccharide catabolic process"/>
    <property type="evidence" value="ECO:0007669"/>
    <property type="project" value="InterPro"/>
</dbReference>
<dbReference type="PANTHER" id="PTHR43301:SF3">
    <property type="entry name" value="ARABINAN ENDO-1,5-ALPHA-L-ARABINOSIDASE A-RELATED"/>
    <property type="match status" value="1"/>
</dbReference>
<dbReference type="AlphaFoldDB" id="C7NMF0"/>
<keyword evidence="4" id="KW-0326">Glycosidase</keyword>
<dbReference type="SUPFAM" id="SSF75005">
    <property type="entry name" value="Arabinanase/levansucrase/invertase"/>
    <property type="match status" value="1"/>
</dbReference>
<gene>
    <name evidence="7" type="ordered locus">Huta_2423</name>
</gene>
<dbReference type="eggNOG" id="arCOG03611">
    <property type="taxonomic scope" value="Archaea"/>
</dbReference>
<dbReference type="InterPro" id="IPR018247">
    <property type="entry name" value="EF_Hand_1_Ca_BS"/>
</dbReference>
<name>C7NMF0_HALUD</name>
<evidence type="ECO:0000313" key="7">
    <source>
        <dbReference type="EMBL" id="ACV12589.1"/>
    </source>
</evidence>
<dbReference type="SUPFAM" id="SSF63446">
    <property type="entry name" value="Type I dockerin domain"/>
    <property type="match status" value="1"/>
</dbReference>
<dbReference type="Pfam" id="PF00404">
    <property type="entry name" value="Dockerin_1"/>
    <property type="match status" value="1"/>
</dbReference>
<dbReference type="InterPro" id="IPR023296">
    <property type="entry name" value="Glyco_hydro_beta-prop_sf"/>
</dbReference>
<accession>C7NMF0</accession>
<keyword evidence="3 7" id="KW-0378">Hydrolase</keyword>
<dbReference type="HOGENOM" id="CLU_394147_0_0_2"/>
<feature type="compositionally biased region" description="Acidic residues" evidence="5">
    <location>
        <begin position="596"/>
        <end position="616"/>
    </location>
</feature>
<dbReference type="Pfam" id="PF04616">
    <property type="entry name" value="Glyco_hydro_43"/>
    <property type="match status" value="1"/>
</dbReference>
<dbReference type="PANTHER" id="PTHR43301">
    <property type="entry name" value="ARABINAN ENDO-1,5-ALPHA-L-ARABINOSIDASE"/>
    <property type="match status" value="1"/>
</dbReference>
<evidence type="ECO:0000256" key="1">
    <source>
        <dbReference type="ARBA" id="ARBA00004834"/>
    </source>
</evidence>
<feature type="domain" description="Dockerin" evidence="6">
    <location>
        <begin position="640"/>
        <end position="699"/>
    </location>
</feature>
<feature type="compositionally biased region" description="Gly residues" evidence="5">
    <location>
        <begin position="619"/>
        <end position="633"/>
    </location>
</feature>
<dbReference type="EMBL" id="CP001687">
    <property type="protein sequence ID" value="ACV12589.1"/>
    <property type="molecule type" value="Genomic_DNA"/>
</dbReference>
<dbReference type="InterPro" id="IPR006710">
    <property type="entry name" value="Glyco_hydro_43"/>
</dbReference>
<evidence type="ECO:0000256" key="3">
    <source>
        <dbReference type="ARBA" id="ARBA00022801"/>
    </source>
</evidence>
<dbReference type="CDD" id="cd18616">
    <property type="entry name" value="GH43_ABN-like"/>
    <property type="match status" value="1"/>
</dbReference>
<evidence type="ECO:0000256" key="2">
    <source>
        <dbReference type="ARBA" id="ARBA00009865"/>
    </source>
</evidence>
<dbReference type="InterPro" id="IPR002105">
    <property type="entry name" value="Dockerin_1_rpt"/>
</dbReference>
<sequence>MTAGDDTHSLNRRHVLKSIGVGALGTTGILGTSGSAIADNGGTHYSNPLYGPDFADPTIHRAEDGTWWAYASNMSYIEDSDERLIPILSSPDLVNWTYEGEAFDSRPGWLYGSIWAPDVHYHDGQWVLFYALWPRGDDDSQVPGIGVATSETPDGPFTDHGEILSNPDHPYPGNTIDPYFAYHNGTPYLFWANFAGINVVELTEDLQDYQPGTFNQIAGSAYEGPAIFQRGDYWYVFGSTGDCCDGFDSTYEVEVGRSENLLGPYHDRDGTPMLERDEWNAGPTHLGDNDRFVGPGHGDVTVDDDGTYWFVYHAYDTEGPEFVDNGWPPARQLFVDPIQWEDGWPIIGCDGTPSSEMAVPGEGGYCSGGDDGTGDGGGVGDDVGDGTGDGYETWTDTDDPYYATLVSDLTGYDLPSAGQFVNGTDESVVWDTYEIDGGNADRLERSSLAVGDEVPFSEAARFSVTDPPENPWGITLKSFGERELERGQVLLGVAYMRTPGEEASVTYKSTASTNTPDNYVTGAQPPLGAEWQRYYFPIEFGVSAAPGEWWTEIWLGAAAQTVDIGGLAVIDFAEGVRAHDLPVRAETGETAVGTDGDTDTETDTSGESEGEQDDSEAGGSEGTPAGGLPGGEGPSQDLDGDGLHEDVNGDGTVDVSDVRSLLTNVNSEVVQKNADAYDFDGDGGVDVGDVLALYRRIYQ</sequence>
<dbReference type="PROSITE" id="PS51766">
    <property type="entry name" value="DOCKERIN"/>
    <property type="match status" value="1"/>
</dbReference>
<evidence type="ECO:0000256" key="5">
    <source>
        <dbReference type="SAM" id="MobiDB-lite"/>
    </source>
</evidence>
<protein>
    <submittedName>
        <fullName evidence="7">Glycoside hydrolase family 43</fullName>
    </submittedName>
</protein>
<evidence type="ECO:0000256" key="4">
    <source>
        <dbReference type="ARBA" id="ARBA00023295"/>
    </source>
</evidence>
<dbReference type="InterPro" id="IPR006311">
    <property type="entry name" value="TAT_signal"/>
</dbReference>
<keyword evidence="8" id="KW-1185">Reference proteome</keyword>
<feature type="region of interest" description="Disordered" evidence="5">
    <location>
        <begin position="581"/>
        <end position="652"/>
    </location>
</feature>
<dbReference type="STRING" id="519442.Huta_2423"/>
<dbReference type="Gene3D" id="2.115.10.20">
    <property type="entry name" value="Glycosyl hydrolase domain, family 43"/>
    <property type="match status" value="1"/>
</dbReference>
<dbReference type="GeneID" id="8384724"/>
<dbReference type="KEGG" id="hut:Huta_2423"/>
<dbReference type="InterPro" id="IPR050727">
    <property type="entry name" value="GH43_arabinanases"/>
</dbReference>
<evidence type="ECO:0000313" key="8">
    <source>
        <dbReference type="Proteomes" id="UP000002071"/>
    </source>
</evidence>
<dbReference type="CAZy" id="GH43">
    <property type="family name" value="Glycoside Hydrolase Family 43"/>
</dbReference>
<proteinExistence type="inferred from homology"/>
<dbReference type="PROSITE" id="PS00018">
    <property type="entry name" value="EF_HAND_1"/>
    <property type="match status" value="1"/>
</dbReference>
<dbReference type="OrthoDB" id="117332at2157"/>
<dbReference type="GO" id="GO:0004553">
    <property type="term" value="F:hydrolase activity, hydrolyzing O-glycosyl compounds"/>
    <property type="evidence" value="ECO:0007669"/>
    <property type="project" value="InterPro"/>
</dbReference>
<dbReference type="Proteomes" id="UP000002071">
    <property type="component" value="Chromosome"/>
</dbReference>
<reference evidence="7 8" key="1">
    <citation type="journal article" date="2009" name="Stand. Genomic Sci.">
        <title>Complete genome sequence of Halorhabdus utahensis type strain (AX-2).</title>
        <authorList>
            <person name="Anderson I."/>
            <person name="Tindall B.J."/>
            <person name="Pomrenke H."/>
            <person name="Goker M."/>
            <person name="Lapidus A."/>
            <person name="Nolan M."/>
            <person name="Copeland A."/>
            <person name="Glavina Del Rio T."/>
            <person name="Chen F."/>
            <person name="Tice H."/>
            <person name="Cheng J.F."/>
            <person name="Lucas S."/>
            <person name="Chertkov O."/>
            <person name="Bruce D."/>
            <person name="Brettin T."/>
            <person name="Detter J.C."/>
            <person name="Han C."/>
            <person name="Goodwin L."/>
            <person name="Land M."/>
            <person name="Hauser L."/>
            <person name="Chang Y.J."/>
            <person name="Jeffries C.D."/>
            <person name="Pitluck S."/>
            <person name="Pati A."/>
            <person name="Mavromatis K."/>
            <person name="Ivanova N."/>
            <person name="Ovchinnikova G."/>
            <person name="Chen A."/>
            <person name="Palaniappan K."/>
            <person name="Chain P."/>
            <person name="Rohde M."/>
            <person name="Bristow J."/>
            <person name="Eisen J.A."/>
            <person name="Markowitz V."/>
            <person name="Hugenholtz P."/>
            <person name="Kyrpides N.C."/>
            <person name="Klenk H.P."/>
        </authorList>
    </citation>
    <scope>NUCLEOTIDE SEQUENCE [LARGE SCALE GENOMIC DNA]</scope>
    <source>
        <strain evidence="8">DSM 12940 / JCM 11049 / AX-2</strain>
    </source>
</reference>
<dbReference type="RefSeq" id="WP_015790155.1">
    <property type="nucleotide sequence ID" value="NC_013158.1"/>
</dbReference>
<evidence type="ECO:0000259" key="6">
    <source>
        <dbReference type="PROSITE" id="PS51766"/>
    </source>
</evidence>
<dbReference type="Gene3D" id="1.10.1330.10">
    <property type="entry name" value="Dockerin domain"/>
    <property type="match status" value="1"/>
</dbReference>
<comment type="pathway">
    <text evidence="1">Glycan metabolism; L-arabinan degradation.</text>
</comment>
<dbReference type="InterPro" id="IPR016134">
    <property type="entry name" value="Dockerin_dom"/>
</dbReference>
<comment type="similarity">
    <text evidence="2">Belongs to the glycosyl hydrolase 43 family.</text>
</comment>
<organism evidence="7 8">
    <name type="scientific">Halorhabdus utahensis (strain DSM 12940 / JCM 11049 / AX-2)</name>
    <dbReference type="NCBI Taxonomy" id="519442"/>
    <lineage>
        <taxon>Archaea</taxon>
        <taxon>Methanobacteriati</taxon>
        <taxon>Methanobacteriota</taxon>
        <taxon>Stenosarchaea group</taxon>
        <taxon>Halobacteria</taxon>
        <taxon>Halobacteriales</taxon>
        <taxon>Haloarculaceae</taxon>
        <taxon>Halorhabdus</taxon>
    </lineage>
</organism>